<dbReference type="InterPro" id="IPR011990">
    <property type="entry name" value="TPR-like_helical_dom_sf"/>
</dbReference>
<dbReference type="Proteomes" id="UP001221142">
    <property type="component" value="Unassembled WGS sequence"/>
</dbReference>
<evidence type="ECO:0000259" key="5">
    <source>
        <dbReference type="Pfam" id="PF14737"/>
    </source>
</evidence>
<dbReference type="SUPFAM" id="SSF48452">
    <property type="entry name" value="TPR-like"/>
    <property type="match status" value="1"/>
</dbReference>
<protein>
    <recommendedName>
        <fullName evidence="5">DUF4470 domain-containing protein</fullName>
    </recommendedName>
</protein>
<dbReference type="PROSITE" id="PS50005">
    <property type="entry name" value="TPR"/>
    <property type="match status" value="1"/>
</dbReference>
<dbReference type="PANTHER" id="PTHR22904">
    <property type="entry name" value="TPR REPEAT CONTAINING PROTEIN"/>
    <property type="match status" value="1"/>
</dbReference>
<evidence type="ECO:0000256" key="1">
    <source>
        <dbReference type="ARBA" id="ARBA00022737"/>
    </source>
</evidence>
<keyword evidence="1" id="KW-0677">Repeat</keyword>
<dbReference type="EMBL" id="JARKIF010000077">
    <property type="protein sequence ID" value="KAJ7605350.1"/>
    <property type="molecule type" value="Genomic_DNA"/>
</dbReference>
<accession>A0AAD7AZE0</accession>
<proteinExistence type="predicted"/>
<evidence type="ECO:0000256" key="4">
    <source>
        <dbReference type="SAM" id="MobiDB-lite"/>
    </source>
</evidence>
<reference evidence="6" key="1">
    <citation type="submission" date="2023-03" db="EMBL/GenBank/DDBJ databases">
        <title>Massive genome expansion in bonnet fungi (Mycena s.s.) driven by repeated elements and novel gene families across ecological guilds.</title>
        <authorList>
            <consortium name="Lawrence Berkeley National Laboratory"/>
            <person name="Harder C.B."/>
            <person name="Miyauchi S."/>
            <person name="Viragh M."/>
            <person name="Kuo A."/>
            <person name="Thoen E."/>
            <person name="Andreopoulos B."/>
            <person name="Lu D."/>
            <person name="Skrede I."/>
            <person name="Drula E."/>
            <person name="Henrissat B."/>
            <person name="Morin E."/>
            <person name="Kohler A."/>
            <person name="Barry K."/>
            <person name="LaButti K."/>
            <person name="Morin E."/>
            <person name="Salamov A."/>
            <person name="Lipzen A."/>
            <person name="Mereny Z."/>
            <person name="Hegedus B."/>
            <person name="Baldrian P."/>
            <person name="Stursova M."/>
            <person name="Weitz H."/>
            <person name="Taylor A."/>
            <person name="Grigoriev I.V."/>
            <person name="Nagy L.G."/>
            <person name="Martin F."/>
            <person name="Kauserud H."/>
        </authorList>
    </citation>
    <scope>NUCLEOTIDE SEQUENCE</scope>
    <source>
        <strain evidence="6">9284</strain>
    </source>
</reference>
<evidence type="ECO:0000313" key="6">
    <source>
        <dbReference type="EMBL" id="KAJ7605350.1"/>
    </source>
</evidence>
<feature type="domain" description="DUF4470" evidence="5">
    <location>
        <begin position="179"/>
        <end position="296"/>
    </location>
</feature>
<sequence>MPPKRPTADELKAQGNEHFKAGDFSKASKSYSDAQKLDPENSVYPSNLSAALFEEGDYLSCISAIDRWWRLYRPADFEENPLGPDSRVSLRLAGRLAKALGHAVRNGSLSTLRLHDLRDTIAELRIVSASVDGAPSLEWDVIDDVVGRHEKAAEARTRFSTLPIFRKSVKPYMTYFTIGQDPLMSLVDDWGPDRLNAPIQAESIFRDENQTLAFLLGGVGDARHVYSTLVGVHRFHRKLGKKRQTALRVHFTLLDIHPAALARDLCMLMLLNQVMGTPPQRAETRAEIFATMFYTFAGVVMPEYCHARLEGVMQELRKIFKDDVSKLPSWINVNSGAVHKMDAILKLWLTVPRQWSTESVLSMHAPSSPSDALAFLSSAGGVSADYKAHTEGRVASHRQKIEMMIGQMTPQQRRNSGFEPPPKTASAQAKKEFDAQKERMVDMMLANILNDDGNMWMERIWYEEFKSFVPPSELWSRHPGMENFKLLDSLDKTRVDRSGFGTVREHIIKTWRPNSTLFGPDKPPNFQNLNSFEAPGQIDKFNHRMGISSTDSNDKPDAPAYTNFVDLFSKVADAVTLEILCGELTQELSKMLLGCDHTRPASFPRTYQRGHLSNIPDYTHGTLNKIIYALPVVEEASSNCFLNTGVWSNDDEFIHTYTLLKPSDINKYLGCRIISKDAMHGTVILRRQEQTPVPLSRLASRVELITWLTRVLLYTVLPSSAQQGPFRVRLPNNLVAFVALLMHLSSIGYPGHWLGEFLQNVLEGRLTTDIAPYAAKFPIPVSDMTRRVARRVVRLDPWVVELETILATGLHGITFHVSLPRKDFEVLSHTDIAMFEATVDSSDPWLAMSHMMGPVVCLLFYKTSLKLSANGVIARLPDLVNGGTRGQELCGSVFVLTALEALMISKARAARMREEGWMMVLTARTKLHHYHPVPAAKWRDVSFDFRLP</sequence>
<dbReference type="AlphaFoldDB" id="A0AAD7AZE0"/>
<dbReference type="InterPro" id="IPR027974">
    <property type="entry name" value="DUF4470"/>
</dbReference>
<evidence type="ECO:0000256" key="2">
    <source>
        <dbReference type="ARBA" id="ARBA00022803"/>
    </source>
</evidence>
<keyword evidence="2 3" id="KW-0802">TPR repeat</keyword>
<name>A0AAD7AZE0_9AGAR</name>
<feature type="region of interest" description="Disordered" evidence="4">
    <location>
        <begin position="410"/>
        <end position="430"/>
    </location>
</feature>
<evidence type="ECO:0000313" key="7">
    <source>
        <dbReference type="Proteomes" id="UP001221142"/>
    </source>
</evidence>
<dbReference type="SMART" id="SM00028">
    <property type="entry name" value="TPR"/>
    <property type="match status" value="1"/>
</dbReference>
<organism evidence="6 7">
    <name type="scientific">Roridomyces roridus</name>
    <dbReference type="NCBI Taxonomy" id="1738132"/>
    <lineage>
        <taxon>Eukaryota</taxon>
        <taxon>Fungi</taxon>
        <taxon>Dikarya</taxon>
        <taxon>Basidiomycota</taxon>
        <taxon>Agaricomycotina</taxon>
        <taxon>Agaricomycetes</taxon>
        <taxon>Agaricomycetidae</taxon>
        <taxon>Agaricales</taxon>
        <taxon>Marasmiineae</taxon>
        <taxon>Mycenaceae</taxon>
        <taxon>Roridomyces</taxon>
    </lineage>
</organism>
<keyword evidence="7" id="KW-1185">Reference proteome</keyword>
<evidence type="ECO:0000256" key="3">
    <source>
        <dbReference type="PROSITE-ProRule" id="PRU00339"/>
    </source>
</evidence>
<comment type="caution">
    <text evidence="6">The sequence shown here is derived from an EMBL/GenBank/DDBJ whole genome shotgun (WGS) entry which is preliminary data.</text>
</comment>
<dbReference type="GO" id="GO:0051879">
    <property type="term" value="F:Hsp90 protein binding"/>
    <property type="evidence" value="ECO:0007669"/>
    <property type="project" value="TreeGrafter"/>
</dbReference>
<gene>
    <name evidence="6" type="ORF">FB45DRAFT_953536</name>
</gene>
<dbReference type="PANTHER" id="PTHR22904:SF523">
    <property type="entry name" value="STRESS-INDUCED-PHOSPHOPROTEIN 1"/>
    <property type="match status" value="1"/>
</dbReference>
<dbReference type="Pfam" id="PF14737">
    <property type="entry name" value="DUF4470"/>
    <property type="match status" value="1"/>
</dbReference>
<feature type="repeat" description="TPR" evidence="3">
    <location>
        <begin position="8"/>
        <end position="41"/>
    </location>
</feature>
<dbReference type="Gene3D" id="1.25.40.10">
    <property type="entry name" value="Tetratricopeptide repeat domain"/>
    <property type="match status" value="1"/>
</dbReference>
<dbReference type="InterPro" id="IPR019734">
    <property type="entry name" value="TPR_rpt"/>
</dbReference>